<dbReference type="SMART" id="SM00387">
    <property type="entry name" value="HATPase_c"/>
    <property type="match status" value="1"/>
</dbReference>
<feature type="transmembrane region" description="Helical" evidence="9">
    <location>
        <begin position="178"/>
        <end position="201"/>
    </location>
</feature>
<dbReference type="PANTHER" id="PTHR43065">
    <property type="entry name" value="SENSOR HISTIDINE KINASE"/>
    <property type="match status" value="1"/>
</dbReference>
<dbReference type="GO" id="GO:0005524">
    <property type="term" value="F:ATP binding"/>
    <property type="evidence" value="ECO:0007669"/>
    <property type="project" value="UniProtKB-KW"/>
</dbReference>
<keyword evidence="4" id="KW-0808">Transferase</keyword>
<feature type="transmembrane region" description="Helical" evidence="9">
    <location>
        <begin position="62"/>
        <end position="81"/>
    </location>
</feature>
<accession>A5G2R5</accession>
<evidence type="ECO:0000256" key="1">
    <source>
        <dbReference type="ARBA" id="ARBA00000085"/>
    </source>
</evidence>
<dbReference type="PRINTS" id="PR00344">
    <property type="entry name" value="BCTRLSENSOR"/>
</dbReference>
<evidence type="ECO:0000313" key="11">
    <source>
        <dbReference type="EMBL" id="ABQ32147.1"/>
    </source>
</evidence>
<evidence type="ECO:0000256" key="6">
    <source>
        <dbReference type="ARBA" id="ARBA00022777"/>
    </source>
</evidence>
<evidence type="ECO:0000256" key="7">
    <source>
        <dbReference type="ARBA" id="ARBA00022840"/>
    </source>
</evidence>
<dbReference type="NCBIfam" id="TIGR02916">
    <property type="entry name" value="PEP_his_kin"/>
    <property type="match status" value="1"/>
</dbReference>
<protein>
    <recommendedName>
        <fullName evidence="2">histidine kinase</fullName>
        <ecNumber evidence="2">2.7.13.3</ecNumber>
    </recommendedName>
</protein>
<evidence type="ECO:0000256" key="4">
    <source>
        <dbReference type="ARBA" id="ARBA00022679"/>
    </source>
</evidence>
<feature type="transmembrane region" description="Helical" evidence="9">
    <location>
        <begin position="121"/>
        <end position="139"/>
    </location>
</feature>
<evidence type="ECO:0000256" key="3">
    <source>
        <dbReference type="ARBA" id="ARBA00022553"/>
    </source>
</evidence>
<comment type="catalytic activity">
    <reaction evidence="1">
        <text>ATP + protein L-histidine = ADP + protein N-phospho-L-histidine.</text>
        <dbReference type="EC" id="2.7.13.3"/>
    </reaction>
</comment>
<dbReference type="GO" id="GO:0000160">
    <property type="term" value="P:phosphorelay signal transduction system"/>
    <property type="evidence" value="ECO:0007669"/>
    <property type="project" value="UniProtKB-KW"/>
</dbReference>
<keyword evidence="9" id="KW-1133">Transmembrane helix</keyword>
<keyword evidence="6 11" id="KW-0418">Kinase</keyword>
<evidence type="ECO:0000256" key="2">
    <source>
        <dbReference type="ARBA" id="ARBA00012438"/>
    </source>
</evidence>
<name>A5G2R5_ACICJ</name>
<sequence length="697" mass="74478">MARAHGDGLRGHVNESGLGAAGIAVGLAYLALSVFVILARLPRQDRLNLPPVAWPLWRRTRLPMTLAAVATGAFAVASSLLPPGSAVASGTWMAALLGWTGAVVILDAVSRGKRLRELPALQRGLLTALVVVFAAVTLTRALAPALGAAIAIEAQVVFAIAMLVLLENVMRNAEREILWHVSLPGVATGGLALVSLLLYAAVILQHRFSPPLIGARLALLVMVLPLFAAGAMRAIRWRPRRLHLSREAAFYSASLILGGSFMIVLGIVAELVRDYGTGLAGVIEWAIMFAGLLVLAIVASSGSARSRLMVALSRHFAAAPYDYRQEWLRSIATLSADGGVSVAQRAIKALADTADSPSGILLTHDRQAARLRYSEGWNTALEIPAIPAGTDLFRRCCERTVVELDPEGVTAPFWLAVALPDPRASGPLGVVLLGRPRVAQPLHREMAALLTVVAGEISLVMAERQAAEALAVARRFEEAGKRFAFVAHDIKNIANQLGLLLDNSQRHMADPEFQADLIGTVRDSVDKIRAMIRRLDPSAADRAGRLDVGARLRHLLAHRGRVVLDEGDGHSIVAIDPITFDMIVNHLLDNALEAGTAAQTVIVALSHEPGRVTIRVIDQGRGMSAHFVRERLFRPFASTKAAGFGIGAFQTRELILQAGGSLDVESEEAAGTTMTIRLPTVHEPAAERLETAGIDHE</sequence>
<evidence type="ECO:0000256" key="5">
    <source>
        <dbReference type="ARBA" id="ARBA00022741"/>
    </source>
</evidence>
<keyword evidence="9" id="KW-0472">Membrane</keyword>
<feature type="transmembrane region" description="Helical" evidence="9">
    <location>
        <begin position="87"/>
        <end position="109"/>
    </location>
</feature>
<feature type="domain" description="Histidine kinase" evidence="10">
    <location>
        <begin position="485"/>
        <end position="682"/>
    </location>
</feature>
<evidence type="ECO:0000256" key="8">
    <source>
        <dbReference type="ARBA" id="ARBA00023012"/>
    </source>
</evidence>
<organism evidence="11 12">
    <name type="scientific">Acidiphilium cryptum (strain JF-5)</name>
    <dbReference type="NCBI Taxonomy" id="349163"/>
    <lineage>
        <taxon>Bacteria</taxon>
        <taxon>Pseudomonadati</taxon>
        <taxon>Pseudomonadota</taxon>
        <taxon>Alphaproteobacteria</taxon>
        <taxon>Acetobacterales</taxon>
        <taxon>Acidocellaceae</taxon>
        <taxon>Acidiphilium</taxon>
    </lineage>
</organism>
<dbReference type="STRING" id="349163.Acry_2957"/>
<dbReference type="AlphaFoldDB" id="A5G2R5"/>
<reference evidence="11 12" key="1">
    <citation type="submission" date="2007-05" db="EMBL/GenBank/DDBJ databases">
        <title>Complete sequence of chromosome of Acidiphilium cryptum JF-5.</title>
        <authorList>
            <consortium name="US DOE Joint Genome Institute"/>
            <person name="Copeland A."/>
            <person name="Lucas S."/>
            <person name="Lapidus A."/>
            <person name="Barry K."/>
            <person name="Detter J.C."/>
            <person name="Glavina del Rio T."/>
            <person name="Hammon N."/>
            <person name="Israni S."/>
            <person name="Dalin E."/>
            <person name="Tice H."/>
            <person name="Pitluck S."/>
            <person name="Sims D."/>
            <person name="Brettin T."/>
            <person name="Bruce D."/>
            <person name="Han C."/>
            <person name="Schmutz J."/>
            <person name="Larimer F."/>
            <person name="Land M."/>
            <person name="Hauser L."/>
            <person name="Kyrpides N."/>
            <person name="Kim E."/>
            <person name="Magnuson T."/>
            <person name="Richardson P."/>
        </authorList>
    </citation>
    <scope>NUCLEOTIDE SEQUENCE [LARGE SCALE GENOMIC DNA]</scope>
    <source>
        <strain evidence="11 12">JF-5</strain>
    </source>
</reference>
<keyword evidence="9" id="KW-0812">Transmembrane</keyword>
<evidence type="ECO:0000259" key="10">
    <source>
        <dbReference type="PROSITE" id="PS50109"/>
    </source>
</evidence>
<dbReference type="Proteomes" id="UP000000245">
    <property type="component" value="Chromosome"/>
</dbReference>
<dbReference type="KEGG" id="acr:Acry_2957"/>
<dbReference type="InterPro" id="IPR003594">
    <property type="entry name" value="HATPase_dom"/>
</dbReference>
<keyword evidence="8" id="KW-0902">Two-component regulatory system</keyword>
<feature type="transmembrane region" description="Helical" evidence="9">
    <location>
        <begin position="145"/>
        <end position="166"/>
    </location>
</feature>
<dbReference type="HOGENOM" id="CLU_024784_0_0_5"/>
<feature type="transmembrane region" description="Helical" evidence="9">
    <location>
        <begin position="248"/>
        <end position="269"/>
    </location>
</feature>
<keyword evidence="5" id="KW-0547">Nucleotide-binding</keyword>
<keyword evidence="12" id="KW-1185">Reference proteome</keyword>
<dbReference type="InterPro" id="IPR004358">
    <property type="entry name" value="Sig_transdc_His_kin-like_C"/>
</dbReference>
<dbReference type="PROSITE" id="PS50109">
    <property type="entry name" value="HIS_KIN"/>
    <property type="match status" value="1"/>
</dbReference>
<evidence type="ECO:0000313" key="12">
    <source>
        <dbReference type="Proteomes" id="UP000000245"/>
    </source>
</evidence>
<keyword evidence="7" id="KW-0067">ATP-binding</keyword>
<dbReference type="GO" id="GO:0004673">
    <property type="term" value="F:protein histidine kinase activity"/>
    <property type="evidence" value="ECO:0007669"/>
    <property type="project" value="UniProtKB-EC"/>
</dbReference>
<dbReference type="SUPFAM" id="SSF55874">
    <property type="entry name" value="ATPase domain of HSP90 chaperone/DNA topoisomerase II/histidine kinase"/>
    <property type="match status" value="1"/>
</dbReference>
<dbReference type="PANTHER" id="PTHR43065:SF10">
    <property type="entry name" value="PEROXIDE STRESS-ACTIVATED HISTIDINE KINASE MAK3"/>
    <property type="match status" value="1"/>
</dbReference>
<feature type="transmembrane region" description="Helical" evidence="9">
    <location>
        <begin position="20"/>
        <end position="41"/>
    </location>
</feature>
<dbReference type="eggNOG" id="COG2205">
    <property type="taxonomic scope" value="Bacteria"/>
</dbReference>
<dbReference type="EC" id="2.7.13.3" evidence="2"/>
<dbReference type="InterPro" id="IPR005467">
    <property type="entry name" value="His_kinase_dom"/>
</dbReference>
<proteinExistence type="predicted"/>
<dbReference type="InterPro" id="IPR014265">
    <property type="entry name" value="XrtA/PrsK"/>
</dbReference>
<feature type="transmembrane region" description="Helical" evidence="9">
    <location>
        <begin position="213"/>
        <end position="236"/>
    </location>
</feature>
<dbReference type="Gene3D" id="3.30.565.10">
    <property type="entry name" value="Histidine kinase-like ATPase, C-terminal domain"/>
    <property type="match status" value="1"/>
</dbReference>
<keyword evidence="3" id="KW-0597">Phosphoprotein</keyword>
<dbReference type="Pfam" id="PF02518">
    <property type="entry name" value="HATPase_c"/>
    <property type="match status" value="1"/>
</dbReference>
<evidence type="ECO:0000256" key="9">
    <source>
        <dbReference type="SAM" id="Phobius"/>
    </source>
</evidence>
<feature type="transmembrane region" description="Helical" evidence="9">
    <location>
        <begin position="275"/>
        <end position="299"/>
    </location>
</feature>
<gene>
    <name evidence="11" type="ordered locus">Acry_2957</name>
</gene>
<dbReference type="InterPro" id="IPR036890">
    <property type="entry name" value="HATPase_C_sf"/>
</dbReference>
<dbReference type="EMBL" id="CP000697">
    <property type="protein sequence ID" value="ABQ32147.1"/>
    <property type="molecule type" value="Genomic_DNA"/>
</dbReference>